<accession>A0A084AIW4</accession>
<sequence>MLYTCILIEGEAVPWAPAAQLQPIGDVTRAPSGARGLLDDAGKKEGNRKASKGRSWNATTRKEQAPILNPTTTSAAVIHSIHLLHIDCSLISADDIFYAILALQAPSLHFAVSSRWTVPYFESYLVHDPRLALQ</sequence>
<gene>
    <name evidence="2" type="ORF">S7711_11312</name>
</gene>
<reference evidence="2 3" key="1">
    <citation type="journal article" date="2014" name="BMC Genomics">
        <title>Comparative genome sequencing reveals chemotype-specific gene clusters in the toxigenic black mold Stachybotrys.</title>
        <authorList>
            <person name="Semeiks J."/>
            <person name="Borek D."/>
            <person name="Otwinowski Z."/>
            <person name="Grishin N.V."/>
        </authorList>
    </citation>
    <scope>NUCLEOTIDE SEQUENCE [LARGE SCALE GENOMIC DNA]</scope>
    <source>
        <strain evidence="3">CBS 109288 / IBT 7711</strain>
    </source>
</reference>
<proteinExistence type="predicted"/>
<evidence type="ECO:0000256" key="1">
    <source>
        <dbReference type="SAM" id="MobiDB-lite"/>
    </source>
</evidence>
<protein>
    <submittedName>
        <fullName evidence="2">Uncharacterized protein</fullName>
    </submittedName>
</protein>
<dbReference type="Proteomes" id="UP000028045">
    <property type="component" value="Unassembled WGS sequence"/>
</dbReference>
<feature type="region of interest" description="Disordered" evidence="1">
    <location>
        <begin position="33"/>
        <end position="59"/>
    </location>
</feature>
<name>A0A084AIW4_STACB</name>
<dbReference type="EMBL" id="KL648707">
    <property type="protein sequence ID" value="KEY65243.1"/>
    <property type="molecule type" value="Genomic_DNA"/>
</dbReference>
<organism evidence="2 3">
    <name type="scientific">Stachybotrys chartarum (strain CBS 109288 / IBT 7711)</name>
    <name type="common">Toxic black mold</name>
    <name type="synonym">Stilbospora chartarum</name>
    <dbReference type="NCBI Taxonomy" id="1280523"/>
    <lineage>
        <taxon>Eukaryota</taxon>
        <taxon>Fungi</taxon>
        <taxon>Dikarya</taxon>
        <taxon>Ascomycota</taxon>
        <taxon>Pezizomycotina</taxon>
        <taxon>Sordariomycetes</taxon>
        <taxon>Hypocreomycetidae</taxon>
        <taxon>Hypocreales</taxon>
        <taxon>Stachybotryaceae</taxon>
        <taxon>Stachybotrys</taxon>
    </lineage>
</organism>
<dbReference type="HOGENOM" id="CLU_1897563_0_0_1"/>
<evidence type="ECO:0000313" key="2">
    <source>
        <dbReference type="EMBL" id="KEY65243.1"/>
    </source>
</evidence>
<keyword evidence="3" id="KW-1185">Reference proteome</keyword>
<dbReference type="AlphaFoldDB" id="A0A084AIW4"/>
<feature type="compositionally biased region" description="Basic and acidic residues" evidence="1">
    <location>
        <begin position="37"/>
        <end position="48"/>
    </location>
</feature>
<evidence type="ECO:0000313" key="3">
    <source>
        <dbReference type="Proteomes" id="UP000028045"/>
    </source>
</evidence>